<sequence>RWKAERFRDSEGNLVFKRLNEEQKMTQSAGGSGDRHEFFEAELHYNRVFNKHHHVGSVLKYNQDSKIRTYNLGDDLKNSVPVRHQGFSGRFTYNWKYRYFVNFNFGYTGSENFAVGNQFGFFPAFSMAWNIAEEPFIQNNFKWLNMFKVRYSWGKVGNDNVSVRFPYMYTIGSFKNYQ</sequence>
<protein>
    <recommendedName>
        <fullName evidence="2">TonB-dependent receptor</fullName>
    </recommendedName>
</protein>
<dbReference type="SUPFAM" id="SSF56935">
    <property type="entry name" value="Porins"/>
    <property type="match status" value="1"/>
</dbReference>
<dbReference type="EMBL" id="AJWY01006752">
    <property type="protein sequence ID" value="EKC65962.1"/>
    <property type="molecule type" value="Genomic_DNA"/>
</dbReference>
<feature type="non-terminal residue" evidence="1">
    <location>
        <position position="1"/>
    </location>
</feature>
<name>K1SZ55_9ZZZZ</name>
<proteinExistence type="predicted"/>
<dbReference type="AlphaFoldDB" id="K1SZ55"/>
<accession>K1SZ55</accession>
<gene>
    <name evidence="1" type="ORF">LEA_10049</name>
</gene>
<organism evidence="1">
    <name type="scientific">human gut metagenome</name>
    <dbReference type="NCBI Taxonomy" id="408170"/>
    <lineage>
        <taxon>unclassified sequences</taxon>
        <taxon>metagenomes</taxon>
        <taxon>organismal metagenomes</taxon>
    </lineage>
</organism>
<feature type="non-terminal residue" evidence="1">
    <location>
        <position position="178"/>
    </location>
</feature>
<reference evidence="1" key="1">
    <citation type="journal article" date="2013" name="Environ. Microbiol.">
        <title>Microbiota from the distal guts of lean and obese adolescents exhibit partial functional redundancy besides clear differences in community structure.</title>
        <authorList>
            <person name="Ferrer M."/>
            <person name="Ruiz A."/>
            <person name="Lanza F."/>
            <person name="Haange S.B."/>
            <person name="Oberbach A."/>
            <person name="Till H."/>
            <person name="Bargiela R."/>
            <person name="Campoy C."/>
            <person name="Segura M.T."/>
            <person name="Richter M."/>
            <person name="von Bergen M."/>
            <person name="Seifert J."/>
            <person name="Suarez A."/>
        </authorList>
    </citation>
    <scope>NUCLEOTIDE SEQUENCE</scope>
</reference>
<evidence type="ECO:0000313" key="1">
    <source>
        <dbReference type="EMBL" id="EKC65962.1"/>
    </source>
</evidence>
<evidence type="ECO:0008006" key="2">
    <source>
        <dbReference type="Google" id="ProtNLM"/>
    </source>
</evidence>
<comment type="caution">
    <text evidence="1">The sequence shown here is derived from an EMBL/GenBank/DDBJ whole genome shotgun (WGS) entry which is preliminary data.</text>
</comment>